<reference evidence="2" key="1">
    <citation type="journal article" date="2017" name="Nat. Ecol. Evol.">
        <title>Genome expansion and lineage-specific genetic innovations in the forest pathogenic fungi Armillaria.</title>
        <authorList>
            <person name="Sipos G."/>
            <person name="Prasanna A.N."/>
            <person name="Walter M.C."/>
            <person name="O'Connor E."/>
            <person name="Balint B."/>
            <person name="Krizsan K."/>
            <person name="Kiss B."/>
            <person name="Hess J."/>
            <person name="Varga T."/>
            <person name="Slot J."/>
            <person name="Riley R."/>
            <person name="Boka B."/>
            <person name="Rigling D."/>
            <person name="Barry K."/>
            <person name="Lee J."/>
            <person name="Mihaltcheva S."/>
            <person name="LaButti K."/>
            <person name="Lipzen A."/>
            <person name="Waldron R."/>
            <person name="Moloney N.M."/>
            <person name="Sperisen C."/>
            <person name="Kredics L."/>
            <person name="Vagvoelgyi C."/>
            <person name="Patrignani A."/>
            <person name="Fitzpatrick D."/>
            <person name="Nagy I."/>
            <person name="Doyle S."/>
            <person name="Anderson J.B."/>
            <person name="Grigoriev I.V."/>
            <person name="Gueldener U."/>
            <person name="Muensterkoetter M."/>
            <person name="Nagy L.G."/>
        </authorList>
    </citation>
    <scope>NUCLEOTIDE SEQUENCE [LARGE SCALE GENOMIC DNA]</scope>
    <source>
        <strain evidence="2">C18/9</strain>
    </source>
</reference>
<evidence type="ECO:0000313" key="1">
    <source>
        <dbReference type="EMBL" id="SJL12656.1"/>
    </source>
</evidence>
<evidence type="ECO:0000313" key="2">
    <source>
        <dbReference type="Proteomes" id="UP000219338"/>
    </source>
</evidence>
<dbReference type="STRING" id="47428.A0A284RV63"/>
<name>A0A284RV63_ARMOS</name>
<evidence type="ECO:0008006" key="3">
    <source>
        <dbReference type="Google" id="ProtNLM"/>
    </source>
</evidence>
<accession>A0A284RV63</accession>
<dbReference type="Proteomes" id="UP000219338">
    <property type="component" value="Unassembled WGS sequence"/>
</dbReference>
<protein>
    <recommendedName>
        <fullName evidence="3">Ketoreductase (KR) domain-containing protein</fullName>
    </recommendedName>
</protein>
<dbReference type="OrthoDB" id="542013at2759"/>
<organism evidence="1 2">
    <name type="scientific">Armillaria ostoyae</name>
    <name type="common">Armillaria root rot fungus</name>
    <dbReference type="NCBI Taxonomy" id="47428"/>
    <lineage>
        <taxon>Eukaryota</taxon>
        <taxon>Fungi</taxon>
        <taxon>Dikarya</taxon>
        <taxon>Basidiomycota</taxon>
        <taxon>Agaricomycotina</taxon>
        <taxon>Agaricomycetes</taxon>
        <taxon>Agaricomycetidae</taxon>
        <taxon>Agaricales</taxon>
        <taxon>Marasmiineae</taxon>
        <taxon>Physalacriaceae</taxon>
        <taxon>Armillaria</taxon>
    </lineage>
</organism>
<sequence>MAPQTYEQSVAEEHRVMPPVVTVVVVWANVGAGFEALKHFTRMNPGLLIVACRSEEKGKEVVLRFQDTNYSGILTSRIYKCTHELDRLDILAEKAGMSPFGRYDVVEDWVTYSHTNNLSYPPSSKDD</sequence>
<keyword evidence="2" id="KW-1185">Reference proteome</keyword>
<dbReference type="AlphaFoldDB" id="A0A284RV63"/>
<dbReference type="EMBL" id="FUEG01000017">
    <property type="protein sequence ID" value="SJL12656.1"/>
    <property type="molecule type" value="Genomic_DNA"/>
</dbReference>
<proteinExistence type="predicted"/>
<gene>
    <name evidence="1" type="ORF">ARMOST_16086</name>
</gene>